<dbReference type="EMBL" id="RDPI01000590">
    <property type="protein sequence ID" value="MBF4376146.1"/>
    <property type="molecule type" value="Genomic_DNA"/>
</dbReference>
<gene>
    <name evidence="1" type="ORF">EAY46_24490</name>
</gene>
<evidence type="ECO:0000313" key="2">
    <source>
        <dbReference type="Proteomes" id="UP000726136"/>
    </source>
</evidence>
<evidence type="ECO:0000313" key="1">
    <source>
        <dbReference type="EMBL" id="MBF4376146.1"/>
    </source>
</evidence>
<dbReference type="Proteomes" id="UP000726136">
    <property type="component" value="Unassembled WGS sequence"/>
</dbReference>
<organism evidence="1 2">
    <name type="scientific">Vibrio anguillarum</name>
    <name type="common">Listonella anguillarum</name>
    <dbReference type="NCBI Taxonomy" id="55601"/>
    <lineage>
        <taxon>Bacteria</taxon>
        <taxon>Pseudomonadati</taxon>
        <taxon>Pseudomonadota</taxon>
        <taxon>Gammaproteobacteria</taxon>
        <taxon>Vibrionales</taxon>
        <taxon>Vibrionaceae</taxon>
        <taxon>Vibrio</taxon>
    </lineage>
</organism>
<reference evidence="1 2" key="1">
    <citation type="journal article" date="2021" name="PeerJ">
        <title>Analysis of 44 Vibrio anguillarum genomes reveals high genetic diversity.</title>
        <authorList>
            <person name="Hansen M.J."/>
            <person name="Dalsgaard I."/>
        </authorList>
    </citation>
    <scope>NUCLEOTIDE SEQUENCE [LARGE SCALE GENOMIC DNA]</scope>
    <source>
        <strain evidence="1 2">040915-1/1B</strain>
    </source>
</reference>
<protein>
    <submittedName>
        <fullName evidence="1">Uncharacterized protein</fullName>
    </submittedName>
</protein>
<feature type="non-terminal residue" evidence="1">
    <location>
        <position position="1"/>
    </location>
</feature>
<proteinExistence type="predicted"/>
<accession>A0ABR9ZDK8</accession>
<keyword evidence="2" id="KW-1185">Reference proteome</keyword>
<comment type="caution">
    <text evidence="1">The sequence shown here is derived from an EMBL/GenBank/DDBJ whole genome shotgun (WGS) entry which is preliminary data.</text>
</comment>
<sequence length="90" mass="9992">LNRTEAEKQSCQKLLSPQLGNCCGQNKKRQSHHAKLQLSIGLTLILENLPDGTTPSEMLEWTGKGFEKDGSSCKPLSEGTYSLNLLRYDL</sequence>
<name>A0ABR9ZDK8_VIBAN</name>